<evidence type="ECO:0000256" key="5">
    <source>
        <dbReference type="SAM" id="MobiDB-lite"/>
    </source>
</evidence>
<comment type="subcellular location">
    <subcellularLocation>
        <location evidence="1">Membrane</location>
    </subcellularLocation>
</comment>
<dbReference type="Gene3D" id="2.40.70.10">
    <property type="entry name" value="Acid Proteases"/>
    <property type="match status" value="1"/>
</dbReference>
<evidence type="ECO:0000256" key="2">
    <source>
        <dbReference type="ARBA" id="ARBA00022692"/>
    </source>
</evidence>
<feature type="compositionally biased region" description="Basic and acidic residues" evidence="5">
    <location>
        <begin position="489"/>
        <end position="504"/>
    </location>
</feature>
<feature type="region of interest" description="Disordered" evidence="5">
    <location>
        <begin position="1349"/>
        <end position="1368"/>
    </location>
</feature>
<gene>
    <name evidence="7" type="ORF">CLUP02_16231</name>
</gene>
<evidence type="ECO:0000256" key="3">
    <source>
        <dbReference type="ARBA" id="ARBA00022989"/>
    </source>
</evidence>
<protein>
    <recommendedName>
        <fullName evidence="6">Armadillo-like helical domain-containing protein</fullName>
    </recommendedName>
</protein>
<dbReference type="EMBL" id="CP019481">
    <property type="protein sequence ID" value="UQC90701.1"/>
    <property type="molecule type" value="Genomic_DNA"/>
</dbReference>
<evidence type="ECO:0000256" key="1">
    <source>
        <dbReference type="ARBA" id="ARBA00004370"/>
    </source>
</evidence>
<dbReference type="SMART" id="SM01158">
    <property type="entry name" value="DUF1741"/>
    <property type="match status" value="1"/>
</dbReference>
<reference evidence="7" key="1">
    <citation type="journal article" date="2021" name="Mol. Plant Microbe Interact.">
        <title>Complete Genome Sequence of the Plant-Pathogenic Fungus Colletotrichum lupini.</title>
        <authorList>
            <person name="Baroncelli R."/>
            <person name="Pensec F."/>
            <person name="Da Lio D."/>
            <person name="Boufleur T."/>
            <person name="Vicente I."/>
            <person name="Sarrocco S."/>
            <person name="Picot A."/>
            <person name="Baraldi E."/>
            <person name="Sukno S."/>
            <person name="Thon M."/>
            <person name="Le Floch G."/>
        </authorList>
    </citation>
    <scope>NUCLEOTIDE SEQUENCE</scope>
    <source>
        <strain evidence="7">IMI 504893</strain>
    </source>
</reference>
<dbReference type="GO" id="GO:0016020">
    <property type="term" value="C:membrane"/>
    <property type="evidence" value="ECO:0007669"/>
    <property type="project" value="UniProtKB-SubCell"/>
</dbReference>
<dbReference type="RefSeq" id="XP_049152302.1">
    <property type="nucleotide sequence ID" value="XM_049295155.1"/>
</dbReference>
<dbReference type="Proteomes" id="UP000830671">
    <property type="component" value="Chromosome 9"/>
</dbReference>
<dbReference type="GeneID" id="73350165"/>
<keyword evidence="4" id="KW-0472">Membrane</keyword>
<dbReference type="PANTHER" id="PTHR13608">
    <property type="entry name" value="ARMADILLO-LIKE HELICAL DOMAIN-CONTAINING PROTEIN 3"/>
    <property type="match status" value="1"/>
</dbReference>
<proteinExistence type="predicted"/>
<keyword evidence="2" id="KW-0812">Transmembrane</keyword>
<accession>A0A9Q8T9Q1</accession>
<dbReference type="InterPro" id="IPR021109">
    <property type="entry name" value="Peptidase_aspartic_dom_sf"/>
</dbReference>
<dbReference type="Pfam" id="PF08427">
    <property type="entry name" value="ARMH3_C"/>
    <property type="match status" value="1"/>
</dbReference>
<sequence>MQIKADCGLVQQCHLAAMNWPTTSTPDRTCDPLYEHLPSETCKMVSCDFNLEGLGAWVATGVPIETICMNLLSETISNPASIGISYITTRPKIRNADFAALVGRGGKKVRMNRNPLFTLRQTTLLIQISSPSSATNLNEGIITARGLVDGYHVNALPDTGAGCNLVSSSLAKRLGLEAPCDLPEKNTGLCMANGKTIMSAGAINASWAFAEDPERTWHLTFQVIDGFALDLVLGSEFLKSSGTMNQHRARLSIIPRPQWATSILFTSSIGSIKERLRGTINGIEVQALADSGSESSLVSLNFARCRRDWHADIDWSDQRLLRFPDGKFEMTMGSVSATWAYESHSLGSASATWANESSILFHILESCVHDVILGQAALEAIEAFTEHASSFIEVDENPAPMEFNLVIWVPAKRPKFDQATDTGATPSQNQQTSNEHQELPLESQTSGNHTGLGISLFSPGSMWAELKKKGKANKELNIERWLRWPKRDATIAKEEHRKNTEKQTGDPPQGHRGSELSNFMAREMEFEARTNQDSQPLSSCISKVSVQALGGGVSLAVTWLVNRQLLEVKSSCDESRRHEDRGIDLAAWEDVIVPVSTVTSIGRWPFKTVPMQSANGTESLSSPKTKHLQVICPPPAASDISGSQFFVFIATDRHTSGMEASPLTRQAPPEVFKPKIVQLYESLFKVCVLFDPYTHEPRASPIAPGRAFPLDDLQLPDRMADAEDDAERSEGFWREFFLLRPDRPALKRILDGLGPADMLALEEHTRELFARAVTAMKSGQGVADLHALDTLSVFLCSALSKKYAHPSSDIIIVLAGIDYVDTIFTDFVGAVDQIVRSGKSLELRQKAVEVVLAVTAGAYQTSLLTYFIQRDLFPSVMKFIQDTDTTERILSPFSLLGLLANYNKFEFQNPYQMRLNDFVNEATIKKIIRCIGQTCESLTTQFVDVQDDLPEGWTFNGTLRMIGLGAVARGPKPEKKPVYDAETMKQMFTKLPGEEAAVLLATYDFTHANKLFCFNLATLPAEKGEEQPLAAFTSLTSYLLQHAHLSERTTHYSHLNLMVFRLLIEDPVLCKRICSEESKGQVRLCRQRQPFLPLVRGDRILATAVLDTMVDGITHNLRRRLDVGLYTLCVGILLRVISFLSRSRTRLTYHWADLFRALLNLIRFLTQYVADLKDLSQIDLLLDNVVNLVALSLSAGEGFLPSPAAYDDLFYKVVEAGDTLIKFKESYQLGKRPSNSIDTLISVSTHYKELLAEGGKKKGNLTSMQVTEVIKQGYETLSIQAKEGLDTWDRYREADERTLLKKMARAAVADGGWVIDSLRANVNLELLTFKVVIQHTKCGSTGCWGLDSPGNSATKSQGAKGTEGKEAALSSVPAVDKLQASDWLKCTRHTGDRSPCHSRATARTCQMTPPWPQLLLLCSECQPHSHCQSIPTAKTSDLQFPPVSFVTVE</sequence>
<dbReference type="InterPro" id="IPR039868">
    <property type="entry name" value="ARMD3-like"/>
</dbReference>
<keyword evidence="3" id="KW-1133">Transmembrane helix</keyword>
<feature type="region of interest" description="Disordered" evidence="5">
    <location>
        <begin position="489"/>
        <end position="515"/>
    </location>
</feature>
<organism evidence="7 8">
    <name type="scientific">Colletotrichum lupini</name>
    <dbReference type="NCBI Taxonomy" id="145971"/>
    <lineage>
        <taxon>Eukaryota</taxon>
        <taxon>Fungi</taxon>
        <taxon>Dikarya</taxon>
        <taxon>Ascomycota</taxon>
        <taxon>Pezizomycotina</taxon>
        <taxon>Sordariomycetes</taxon>
        <taxon>Hypocreomycetidae</taxon>
        <taxon>Glomerellales</taxon>
        <taxon>Glomerellaceae</taxon>
        <taxon>Colletotrichum</taxon>
        <taxon>Colletotrichum acutatum species complex</taxon>
    </lineage>
</organism>
<dbReference type="CDD" id="cd00303">
    <property type="entry name" value="retropepsin_like"/>
    <property type="match status" value="2"/>
</dbReference>
<dbReference type="KEGG" id="clup:CLUP02_16231"/>
<dbReference type="GO" id="GO:0005829">
    <property type="term" value="C:cytosol"/>
    <property type="evidence" value="ECO:0007669"/>
    <property type="project" value="TreeGrafter"/>
</dbReference>
<evidence type="ECO:0000313" key="8">
    <source>
        <dbReference type="Proteomes" id="UP000830671"/>
    </source>
</evidence>
<feature type="region of interest" description="Disordered" evidence="5">
    <location>
        <begin position="417"/>
        <end position="452"/>
    </location>
</feature>
<evidence type="ECO:0000256" key="4">
    <source>
        <dbReference type="ARBA" id="ARBA00023136"/>
    </source>
</evidence>
<dbReference type="SUPFAM" id="SSF50630">
    <property type="entry name" value="Acid proteases"/>
    <property type="match status" value="1"/>
</dbReference>
<dbReference type="PANTHER" id="PTHR13608:SF3">
    <property type="entry name" value="ARMADILLO-LIKE HELICAL DOMAIN-CONTAINING PROTEIN 3"/>
    <property type="match status" value="1"/>
</dbReference>
<evidence type="ECO:0000313" key="7">
    <source>
        <dbReference type="EMBL" id="UQC90701.1"/>
    </source>
</evidence>
<feature type="domain" description="Armadillo-like helical" evidence="6">
    <location>
        <begin position="1093"/>
        <end position="1315"/>
    </location>
</feature>
<name>A0A9Q8T9Q1_9PEZI</name>
<evidence type="ECO:0000259" key="6">
    <source>
        <dbReference type="SMART" id="SM01158"/>
    </source>
</evidence>
<feature type="compositionally biased region" description="Polar residues" evidence="5">
    <location>
        <begin position="419"/>
        <end position="434"/>
    </location>
</feature>
<feature type="compositionally biased region" description="Polar residues" evidence="5">
    <location>
        <begin position="1349"/>
        <end position="1359"/>
    </location>
</feature>
<dbReference type="InterPro" id="IPR013636">
    <property type="entry name" value="ARMH3_C"/>
</dbReference>
<keyword evidence="8" id="KW-1185">Reference proteome</keyword>